<sequence length="114" mass="12141">MPRAHVSLDSNNQAAENIYTSHPTHSSYDSNSSSNPGFVSQPQPPVAHIPPGSTYAPGMSILAESQGGKRVQGQGHPLKSFTVPAPPPISAPGTPQPKHIGKFYITCSQYKHQQ</sequence>
<reference evidence="2" key="1">
    <citation type="submission" date="2013-07" db="EMBL/GenBank/DDBJ databases">
        <title>Midgut Transcriptome Profiling of Anoplphora glabripennis, a Lignocellulose Degrading, Wood-Boring Cerambycid.</title>
        <authorList>
            <person name="Scully E.D."/>
            <person name="Hoover K."/>
            <person name="Carlson J.E."/>
            <person name="Tien M."/>
            <person name="Geib S.M."/>
        </authorList>
    </citation>
    <scope>NUCLEOTIDE SEQUENCE</scope>
</reference>
<organism evidence="2">
    <name type="scientific">Anoplophora glabripennis</name>
    <name type="common">Asian longhorn beetle</name>
    <name type="synonym">Anoplophora nobilis</name>
    <dbReference type="NCBI Taxonomy" id="217634"/>
    <lineage>
        <taxon>Eukaryota</taxon>
        <taxon>Metazoa</taxon>
        <taxon>Ecdysozoa</taxon>
        <taxon>Arthropoda</taxon>
        <taxon>Hexapoda</taxon>
        <taxon>Insecta</taxon>
        <taxon>Pterygota</taxon>
        <taxon>Neoptera</taxon>
        <taxon>Endopterygota</taxon>
        <taxon>Coleoptera</taxon>
        <taxon>Polyphaga</taxon>
        <taxon>Cucujiformia</taxon>
        <taxon>Chrysomeloidea</taxon>
        <taxon>Cerambycidae</taxon>
        <taxon>Lamiinae</taxon>
        <taxon>Lamiini</taxon>
        <taxon>Anoplophora</taxon>
    </lineage>
</organism>
<evidence type="ECO:0000256" key="1">
    <source>
        <dbReference type="SAM" id="MobiDB-lite"/>
    </source>
</evidence>
<evidence type="ECO:0000313" key="2">
    <source>
        <dbReference type="EMBL" id="JAB64527.1"/>
    </source>
</evidence>
<name>V5GSF0_ANOGL</name>
<dbReference type="EMBL" id="GALX01003939">
    <property type="protein sequence ID" value="JAB64527.1"/>
    <property type="molecule type" value="Transcribed_RNA"/>
</dbReference>
<proteinExistence type="predicted"/>
<protein>
    <submittedName>
        <fullName evidence="2">Uncharacterized protein</fullName>
    </submittedName>
</protein>
<feature type="compositionally biased region" description="Polar residues" evidence="1">
    <location>
        <begin position="8"/>
        <end position="20"/>
    </location>
</feature>
<accession>V5GSF0</accession>
<feature type="region of interest" description="Disordered" evidence="1">
    <location>
        <begin position="1"/>
        <end position="100"/>
    </location>
</feature>
<dbReference type="AlphaFoldDB" id="V5GSF0"/>
<feature type="compositionally biased region" description="Low complexity" evidence="1">
    <location>
        <begin position="21"/>
        <end position="36"/>
    </location>
</feature>